<keyword evidence="2" id="KW-1185">Reference proteome</keyword>
<dbReference type="RefSeq" id="WP_191765540.1">
    <property type="nucleotide sequence ID" value="NZ_JACSPP010000118.1"/>
</dbReference>
<evidence type="ECO:0000313" key="2">
    <source>
        <dbReference type="Proteomes" id="UP000620874"/>
    </source>
</evidence>
<proteinExistence type="predicted"/>
<protein>
    <submittedName>
        <fullName evidence="1">Transglutaminase domain-containing protein</fullName>
    </submittedName>
</protein>
<dbReference type="EMBL" id="JACSPP010000118">
    <property type="protein sequence ID" value="MBD8042130.1"/>
    <property type="molecule type" value="Genomic_DNA"/>
</dbReference>
<reference evidence="1 2" key="1">
    <citation type="submission" date="2020-08" db="EMBL/GenBank/DDBJ databases">
        <title>A Genomic Blueprint of the Chicken Gut Microbiome.</title>
        <authorList>
            <person name="Gilroy R."/>
            <person name="Ravi A."/>
            <person name="Getino M."/>
            <person name="Pursley I."/>
            <person name="Horton D.L."/>
            <person name="Alikhan N.-F."/>
            <person name="Baker D."/>
            <person name="Gharbi K."/>
            <person name="Hall N."/>
            <person name="Watson M."/>
            <person name="Adriaenssens E.M."/>
            <person name="Foster-Nyarko E."/>
            <person name="Jarju S."/>
            <person name="Secka A."/>
            <person name="Antonio M."/>
            <person name="Oren A."/>
            <person name="Chaudhuri R."/>
            <person name="La Ragione R.M."/>
            <person name="Hildebrand F."/>
            <person name="Pallen M.J."/>
        </authorList>
    </citation>
    <scope>NUCLEOTIDE SEQUENCE [LARGE SCALE GENOMIC DNA]</scope>
    <source>
        <strain evidence="1 2">Sa1CVN1</strain>
    </source>
</reference>
<dbReference type="SUPFAM" id="SSF54001">
    <property type="entry name" value="Cysteine proteinases"/>
    <property type="match status" value="1"/>
</dbReference>
<dbReference type="Proteomes" id="UP000620874">
    <property type="component" value="Unassembled WGS sequence"/>
</dbReference>
<comment type="caution">
    <text evidence="1">The sequence shown here is derived from an EMBL/GenBank/DDBJ whole genome shotgun (WGS) entry which is preliminary data.</text>
</comment>
<organism evidence="1 2">
    <name type="scientific">Phocaeicola intestinalis</name>
    <dbReference type="NCBI Taxonomy" id="2762212"/>
    <lineage>
        <taxon>Bacteria</taxon>
        <taxon>Pseudomonadati</taxon>
        <taxon>Bacteroidota</taxon>
        <taxon>Bacteroidia</taxon>
        <taxon>Bacteroidales</taxon>
        <taxon>Bacteroidaceae</taxon>
        <taxon>Phocaeicola</taxon>
    </lineage>
</organism>
<name>A0ABR8YD39_9BACT</name>
<gene>
    <name evidence="1" type="ORF">H9625_17195</name>
</gene>
<accession>A0ABR8YD39</accession>
<sequence>MIWDEFLRHFRFCDEEDSGLSDEEQERKGPKNRPKHTRKRIYQAKKNFLEKFKTASYTTHTTQYHFVYRQDTLRAKQIRDFFRLDTLLTDSAATTWEKTLTLAKFVASNIPHANQTKYPQKSNAIDLWKYTREVEPAFNCRLHSILLHELLLSENIINRFVTCLPADTLDTDCHVVNLVWLPEQNKWAMIDSDQQAWLGTPEGIPLSLEEMRERYIADAPMVIHPLFGKGQDFNHGYYYSYWAKNLYWFICWEETGYDKETLPITGRSIILAPPGFTDPNAKKEDIHTTDAKRFWAAPDSEAVLNLSCDDLG</sequence>
<dbReference type="InterPro" id="IPR038765">
    <property type="entry name" value="Papain-like_cys_pep_sf"/>
</dbReference>
<evidence type="ECO:0000313" key="1">
    <source>
        <dbReference type="EMBL" id="MBD8042130.1"/>
    </source>
</evidence>